<dbReference type="AlphaFoldDB" id="A0A2I0JYS5"/>
<protein>
    <recommendedName>
        <fullName evidence="3">Retrotransposon gag domain-containing protein</fullName>
    </recommendedName>
</protein>
<organism evidence="1 2">
    <name type="scientific">Punica granatum</name>
    <name type="common">Pomegranate</name>
    <dbReference type="NCBI Taxonomy" id="22663"/>
    <lineage>
        <taxon>Eukaryota</taxon>
        <taxon>Viridiplantae</taxon>
        <taxon>Streptophyta</taxon>
        <taxon>Embryophyta</taxon>
        <taxon>Tracheophyta</taxon>
        <taxon>Spermatophyta</taxon>
        <taxon>Magnoliopsida</taxon>
        <taxon>eudicotyledons</taxon>
        <taxon>Gunneridae</taxon>
        <taxon>Pentapetalae</taxon>
        <taxon>rosids</taxon>
        <taxon>malvids</taxon>
        <taxon>Myrtales</taxon>
        <taxon>Lythraceae</taxon>
        <taxon>Punica</taxon>
    </lineage>
</organism>
<evidence type="ECO:0008006" key="3">
    <source>
        <dbReference type="Google" id="ProtNLM"/>
    </source>
</evidence>
<accession>A0A2I0JYS5</accession>
<dbReference type="Proteomes" id="UP000233551">
    <property type="component" value="Unassembled WGS sequence"/>
</dbReference>
<sequence>MEKLRCGRMEFPRFSEEDPRVWLDRARQYFAAQDIDKEEHVRLATFHLEGEANQWWQWFNHVNCRKRMSWRRFEKGLLVKRGDCERATDVEAEGFANRYRARKEEGRATTACMESRWRFSQCSGIKAMVIEVVEEDEGKAVEEPLTEETERISIHALTGQGVEFKVTLYALPVIGVEVVLRVPWLEQLGPTLTDYKEMTMEFKMEGKRHILRGAIPEGTRAVEARSVVREVTSGAQLFMAVEARVNTVAEGGAGKRIAEDVAQLLAEFAE</sequence>
<feature type="non-terminal residue" evidence="1">
    <location>
        <position position="270"/>
    </location>
</feature>
<proteinExistence type="predicted"/>
<name>A0A2I0JYS5_PUNGR</name>
<keyword evidence="2" id="KW-1185">Reference proteome</keyword>
<evidence type="ECO:0000313" key="2">
    <source>
        <dbReference type="Proteomes" id="UP000233551"/>
    </source>
</evidence>
<reference evidence="1 2" key="1">
    <citation type="submission" date="2017-11" db="EMBL/GenBank/DDBJ databases">
        <title>De-novo sequencing of pomegranate (Punica granatum L.) genome.</title>
        <authorList>
            <person name="Akparov Z."/>
            <person name="Amiraslanov A."/>
            <person name="Hajiyeva S."/>
            <person name="Abbasov M."/>
            <person name="Kaur K."/>
            <person name="Hamwieh A."/>
            <person name="Solovyev V."/>
            <person name="Salamov A."/>
            <person name="Braich B."/>
            <person name="Kosarev P."/>
            <person name="Mahmoud A."/>
            <person name="Hajiyev E."/>
            <person name="Babayeva S."/>
            <person name="Izzatullayeva V."/>
            <person name="Mammadov A."/>
            <person name="Mammadov A."/>
            <person name="Sharifova S."/>
            <person name="Ojaghi J."/>
            <person name="Eynullazada K."/>
            <person name="Bayramov B."/>
            <person name="Abdulazimova A."/>
            <person name="Shahmuradov I."/>
        </authorList>
    </citation>
    <scope>NUCLEOTIDE SEQUENCE [LARGE SCALE GENOMIC DNA]</scope>
    <source>
        <strain evidence="2">cv. AG2017</strain>
        <tissue evidence="1">Leaf</tissue>
    </source>
</reference>
<evidence type="ECO:0000313" key="1">
    <source>
        <dbReference type="EMBL" id="PKI61487.1"/>
    </source>
</evidence>
<comment type="caution">
    <text evidence="1">The sequence shown here is derived from an EMBL/GenBank/DDBJ whole genome shotgun (WGS) entry which is preliminary data.</text>
</comment>
<gene>
    <name evidence="1" type="ORF">CRG98_018112</name>
</gene>
<dbReference type="STRING" id="22663.A0A2I0JYS5"/>
<dbReference type="EMBL" id="PGOL01001031">
    <property type="protein sequence ID" value="PKI61487.1"/>
    <property type="molecule type" value="Genomic_DNA"/>
</dbReference>